<evidence type="ECO:0000313" key="2">
    <source>
        <dbReference type="EMBL" id="OKP14739.1"/>
    </source>
</evidence>
<keyword evidence="3" id="KW-1185">Reference proteome</keyword>
<dbReference type="Proteomes" id="UP000186955">
    <property type="component" value="Unassembled WGS sequence"/>
</dbReference>
<protein>
    <submittedName>
        <fullName evidence="2">Uncharacterized protein</fullName>
    </submittedName>
</protein>
<feature type="transmembrane region" description="Helical" evidence="1">
    <location>
        <begin position="161"/>
        <end position="185"/>
    </location>
</feature>
<gene>
    <name evidence="2" type="ORF">PENSUB_11497</name>
</gene>
<dbReference type="InterPro" id="IPR021858">
    <property type="entry name" value="Fun_TF"/>
</dbReference>
<dbReference type="Pfam" id="PF11951">
    <property type="entry name" value="Fungal_trans_2"/>
    <property type="match status" value="1"/>
</dbReference>
<keyword evidence="1" id="KW-0812">Transmembrane</keyword>
<evidence type="ECO:0000313" key="3">
    <source>
        <dbReference type="Proteomes" id="UP000186955"/>
    </source>
</evidence>
<keyword evidence="1" id="KW-1133">Transmembrane helix</keyword>
<sequence length="298" mass="33064">MAYWEAMASFVMDQPIQSISYLLQICDQTGTEKTLSNPWTGISTLLFVYLAQAGALGRQRSIIRKLTVPTSTTVIHENFLEELLVQARGVEDVLLDYKIPLADRVEETGDGLTPVSHLQKMAQVYRLTALLELYRVFPELFHEKSSGEVSISDFKSFKSRILAIAIGILTIISTIPASSGVNVLFCLPMIAAGSALQLTDSQQTDFSHGSSRGSLCNDLMAIFIQDDGHAHWREFVQERMNSIHNHVGLSGVTRASEVIEKTWLSADIQVFANESDSIGEFILWTDVMTDGRLETIFG</sequence>
<evidence type="ECO:0000256" key="1">
    <source>
        <dbReference type="SAM" id="Phobius"/>
    </source>
</evidence>
<organism evidence="2 3">
    <name type="scientific">Penicillium subrubescens</name>
    <dbReference type="NCBI Taxonomy" id="1316194"/>
    <lineage>
        <taxon>Eukaryota</taxon>
        <taxon>Fungi</taxon>
        <taxon>Dikarya</taxon>
        <taxon>Ascomycota</taxon>
        <taxon>Pezizomycotina</taxon>
        <taxon>Eurotiomycetes</taxon>
        <taxon>Eurotiomycetidae</taxon>
        <taxon>Eurotiales</taxon>
        <taxon>Aspergillaceae</taxon>
        <taxon>Penicillium</taxon>
    </lineage>
</organism>
<feature type="transmembrane region" description="Helical" evidence="1">
    <location>
        <begin position="39"/>
        <end position="57"/>
    </location>
</feature>
<proteinExistence type="predicted"/>
<dbReference type="AlphaFoldDB" id="A0A1Q5UQK3"/>
<accession>A0A1Q5UQK3</accession>
<comment type="caution">
    <text evidence="2">The sequence shown here is derived from an EMBL/GenBank/DDBJ whole genome shotgun (WGS) entry which is preliminary data.</text>
</comment>
<keyword evidence="1" id="KW-0472">Membrane</keyword>
<reference evidence="2 3" key="1">
    <citation type="submission" date="2016-10" db="EMBL/GenBank/DDBJ databases">
        <title>Genome sequence of the ascomycete fungus Penicillium subrubescens.</title>
        <authorList>
            <person name="De Vries R.P."/>
            <person name="Peng M."/>
            <person name="Dilokpimol A."/>
            <person name="Hilden K."/>
            <person name="Makela M.R."/>
            <person name="Grigoriev I."/>
            <person name="Riley R."/>
            <person name="Granchi Z."/>
        </authorList>
    </citation>
    <scope>NUCLEOTIDE SEQUENCE [LARGE SCALE GENOMIC DNA]</scope>
    <source>
        <strain evidence="2 3">CBS 132785</strain>
    </source>
</reference>
<dbReference type="EMBL" id="MNBE01000071">
    <property type="protein sequence ID" value="OKP14739.1"/>
    <property type="molecule type" value="Genomic_DNA"/>
</dbReference>
<name>A0A1Q5UQK3_9EURO</name>